<organism evidence="1">
    <name type="scientific">Arion vulgaris</name>
    <dbReference type="NCBI Taxonomy" id="1028688"/>
    <lineage>
        <taxon>Eukaryota</taxon>
        <taxon>Metazoa</taxon>
        <taxon>Spiralia</taxon>
        <taxon>Lophotrochozoa</taxon>
        <taxon>Mollusca</taxon>
        <taxon>Gastropoda</taxon>
        <taxon>Heterobranchia</taxon>
        <taxon>Euthyneura</taxon>
        <taxon>Panpulmonata</taxon>
        <taxon>Eupulmonata</taxon>
        <taxon>Stylommatophora</taxon>
        <taxon>Helicina</taxon>
        <taxon>Arionoidea</taxon>
        <taxon>Arionidae</taxon>
        <taxon>Arion</taxon>
    </lineage>
</organism>
<gene>
    <name evidence="1" type="primary">ORF77996</name>
</gene>
<accession>A0A0B6ZUB7</accession>
<protein>
    <submittedName>
        <fullName evidence="1">Uncharacterized protein</fullName>
    </submittedName>
</protein>
<sequence length="60" mass="6725">MLPSHFKWFNHASVNPAELGTRDDHFKPTNAKTSSIVISPHPYNNIIGELLLSNSLHSQN</sequence>
<dbReference type="AlphaFoldDB" id="A0A0B6ZUB7"/>
<name>A0A0B6ZUB7_9EUPU</name>
<proteinExistence type="predicted"/>
<reference evidence="1" key="1">
    <citation type="submission" date="2014-12" db="EMBL/GenBank/DDBJ databases">
        <title>Insight into the proteome of Arion vulgaris.</title>
        <authorList>
            <person name="Aradska J."/>
            <person name="Bulat T."/>
            <person name="Smidak R."/>
            <person name="Sarate P."/>
            <person name="Gangsoo J."/>
            <person name="Sialana F."/>
            <person name="Bilban M."/>
            <person name="Lubec G."/>
        </authorList>
    </citation>
    <scope>NUCLEOTIDE SEQUENCE</scope>
    <source>
        <tissue evidence="1">Skin</tissue>
    </source>
</reference>
<dbReference type="EMBL" id="HACG01024485">
    <property type="protein sequence ID" value="CEK71350.1"/>
    <property type="molecule type" value="Transcribed_RNA"/>
</dbReference>
<evidence type="ECO:0000313" key="1">
    <source>
        <dbReference type="EMBL" id="CEK71350.1"/>
    </source>
</evidence>